<evidence type="ECO:0000313" key="3">
    <source>
        <dbReference type="Proteomes" id="UP001165962"/>
    </source>
</evidence>
<feature type="transmembrane region" description="Helical" evidence="1">
    <location>
        <begin position="123"/>
        <end position="140"/>
    </location>
</feature>
<feature type="transmembrane region" description="Helical" evidence="1">
    <location>
        <begin position="147"/>
        <end position="169"/>
    </location>
</feature>
<organism evidence="2 3">
    <name type="scientific">Paenibacillus agricola</name>
    <dbReference type="NCBI Taxonomy" id="2716264"/>
    <lineage>
        <taxon>Bacteria</taxon>
        <taxon>Bacillati</taxon>
        <taxon>Bacillota</taxon>
        <taxon>Bacilli</taxon>
        <taxon>Bacillales</taxon>
        <taxon>Paenibacillaceae</taxon>
        <taxon>Paenibacillus</taxon>
    </lineage>
</organism>
<comment type="caution">
    <text evidence="2">The sequence shown here is derived from an EMBL/GenBank/DDBJ whole genome shotgun (WGS) entry which is preliminary data.</text>
</comment>
<dbReference type="Pfam" id="PF05857">
    <property type="entry name" value="TraX"/>
    <property type="match status" value="1"/>
</dbReference>
<evidence type="ECO:0000313" key="2">
    <source>
        <dbReference type="EMBL" id="NHN30977.1"/>
    </source>
</evidence>
<name>A0ABX0J4B2_9BACL</name>
<keyword evidence="3" id="KW-1185">Reference proteome</keyword>
<feature type="transmembrane region" description="Helical" evidence="1">
    <location>
        <begin position="175"/>
        <end position="197"/>
    </location>
</feature>
<feature type="transmembrane region" description="Helical" evidence="1">
    <location>
        <begin position="101"/>
        <end position="117"/>
    </location>
</feature>
<feature type="transmembrane region" description="Helical" evidence="1">
    <location>
        <begin position="24"/>
        <end position="43"/>
    </location>
</feature>
<dbReference type="InterPro" id="IPR008875">
    <property type="entry name" value="TraX"/>
</dbReference>
<dbReference type="Proteomes" id="UP001165962">
    <property type="component" value="Unassembled WGS sequence"/>
</dbReference>
<evidence type="ECO:0000256" key="1">
    <source>
        <dbReference type="SAM" id="Phobius"/>
    </source>
</evidence>
<sequence length="230" mass="26665">MGNEEGIVQPTAAKSNPLGMQRELLQIVAMLTMLIDHIGAALYPDIIELRLIGRLSFPLYAFGIVQGYLYTRNMPKYFFRLGLLALISQAPYYWAFDYAQLNVIGTFFICILTLLAMDRVKIIIVQIVIATAAFLLFEAIPTDYGTYALMLIIIYRYTSSALALILHFFLNLYYYWTGGVIYQYISMLSSFWLVWGSKVNLVKFSMPRWLWLSFYPAHLMLLALIKWFYF</sequence>
<keyword evidence="1" id="KW-0812">Transmembrane</keyword>
<proteinExistence type="predicted"/>
<feature type="transmembrane region" description="Helical" evidence="1">
    <location>
        <begin position="55"/>
        <end position="71"/>
    </location>
</feature>
<feature type="transmembrane region" description="Helical" evidence="1">
    <location>
        <begin position="209"/>
        <end position="229"/>
    </location>
</feature>
<keyword evidence="1" id="KW-0472">Membrane</keyword>
<gene>
    <name evidence="2" type="ORF">G9U52_14150</name>
</gene>
<accession>A0ABX0J4B2</accession>
<reference evidence="2" key="1">
    <citation type="submission" date="2020-03" db="EMBL/GenBank/DDBJ databases">
        <title>Draft sequencing of Paenibacilllus sp. S3N08.</title>
        <authorList>
            <person name="Kim D.-U."/>
        </authorList>
    </citation>
    <scope>NUCLEOTIDE SEQUENCE</scope>
    <source>
        <strain evidence="2">S3N08</strain>
    </source>
</reference>
<keyword evidence="1" id="KW-1133">Transmembrane helix</keyword>
<protein>
    <submittedName>
        <fullName evidence="2">Conjugal transfer protein TraX</fullName>
    </submittedName>
</protein>
<dbReference type="EMBL" id="JAAOIW010000004">
    <property type="protein sequence ID" value="NHN30977.1"/>
    <property type="molecule type" value="Genomic_DNA"/>
</dbReference>
<dbReference type="RefSeq" id="WP_166150490.1">
    <property type="nucleotide sequence ID" value="NZ_JAAOIW010000004.1"/>
</dbReference>